<organism evidence="1 2">
    <name type="scientific">Cryptolaemus montrouzieri</name>
    <dbReference type="NCBI Taxonomy" id="559131"/>
    <lineage>
        <taxon>Eukaryota</taxon>
        <taxon>Metazoa</taxon>
        <taxon>Ecdysozoa</taxon>
        <taxon>Arthropoda</taxon>
        <taxon>Hexapoda</taxon>
        <taxon>Insecta</taxon>
        <taxon>Pterygota</taxon>
        <taxon>Neoptera</taxon>
        <taxon>Endopterygota</taxon>
        <taxon>Coleoptera</taxon>
        <taxon>Polyphaga</taxon>
        <taxon>Cucujiformia</taxon>
        <taxon>Coccinelloidea</taxon>
        <taxon>Coccinellidae</taxon>
        <taxon>Scymninae</taxon>
        <taxon>Scymnini</taxon>
        <taxon>Cryptolaemus</taxon>
    </lineage>
</organism>
<accession>A0ABD2P3A7</accession>
<gene>
    <name evidence="1" type="ORF">HHI36_019295</name>
</gene>
<keyword evidence="2" id="KW-1185">Reference proteome</keyword>
<proteinExistence type="predicted"/>
<evidence type="ECO:0000313" key="1">
    <source>
        <dbReference type="EMBL" id="KAL3285176.1"/>
    </source>
</evidence>
<protein>
    <submittedName>
        <fullName evidence="1">Uncharacterized protein</fullName>
    </submittedName>
</protein>
<dbReference type="AlphaFoldDB" id="A0ABD2P3A7"/>
<name>A0ABD2P3A7_9CUCU</name>
<sequence>MAFSESVSSDIDELSINTCDFLLDFLIKVKNLISPSLPDQKLSTNDKAISLHKLWKCYDKINMLNKIMKYAKLILHFLLLKIRDDESDPVKLNQWRNTFDDLMKCIVVFSSSRNDYGCHIGVMVKYLVEALLEEIRQVDMKDYPEKIFMFNSLEYMISEFLRQKNFTNITLDAIVQSFDDITKTILTYTSDDSHQIIYGVEGLNRCLNIIQKGILMDLQELKKIDVKTRVEFTSLLKKAVEIEFAPKIFRKRVKGLVEIFILN</sequence>
<evidence type="ECO:0000313" key="2">
    <source>
        <dbReference type="Proteomes" id="UP001516400"/>
    </source>
</evidence>
<dbReference type="EMBL" id="JABFTP020000165">
    <property type="protein sequence ID" value="KAL3285176.1"/>
    <property type="molecule type" value="Genomic_DNA"/>
</dbReference>
<reference evidence="1 2" key="1">
    <citation type="journal article" date="2021" name="BMC Biol.">
        <title>Horizontally acquired antibacterial genes associated with adaptive radiation of ladybird beetles.</title>
        <authorList>
            <person name="Li H.S."/>
            <person name="Tang X.F."/>
            <person name="Huang Y.H."/>
            <person name="Xu Z.Y."/>
            <person name="Chen M.L."/>
            <person name="Du X.Y."/>
            <person name="Qiu B.Y."/>
            <person name="Chen P.T."/>
            <person name="Zhang W."/>
            <person name="Slipinski A."/>
            <person name="Escalona H.E."/>
            <person name="Waterhouse R.M."/>
            <person name="Zwick A."/>
            <person name="Pang H."/>
        </authorList>
    </citation>
    <scope>NUCLEOTIDE SEQUENCE [LARGE SCALE GENOMIC DNA]</scope>
    <source>
        <strain evidence="1">SYSU2018</strain>
    </source>
</reference>
<comment type="caution">
    <text evidence="1">The sequence shown here is derived from an EMBL/GenBank/DDBJ whole genome shotgun (WGS) entry which is preliminary data.</text>
</comment>
<dbReference type="Proteomes" id="UP001516400">
    <property type="component" value="Unassembled WGS sequence"/>
</dbReference>